<dbReference type="GeneID" id="4704024"/>
<dbReference type="RefSeq" id="XP_001272262.1">
    <property type="nucleotide sequence ID" value="XM_001272261.1"/>
</dbReference>
<dbReference type="KEGG" id="act:ACLA_053100"/>
<dbReference type="VEuPathDB" id="FungiDB:ACLA_053100"/>
<dbReference type="OMA" id="EYPPAEH"/>
<dbReference type="HOGENOM" id="CLU_608459_0_0_1"/>
<keyword evidence="2" id="KW-1185">Reference proteome</keyword>
<gene>
    <name evidence="1" type="ORF">ACLA_053100</name>
</gene>
<proteinExistence type="predicted"/>
<accession>A1CIY1</accession>
<dbReference type="OrthoDB" id="4436136at2759"/>
<dbReference type="AlphaFoldDB" id="A1CIY1"/>
<dbReference type="eggNOG" id="ENOG502STYN">
    <property type="taxonomic scope" value="Eukaryota"/>
</dbReference>
<evidence type="ECO:0008006" key="3">
    <source>
        <dbReference type="Google" id="ProtNLM"/>
    </source>
</evidence>
<dbReference type="EMBL" id="DS027054">
    <property type="protein sequence ID" value="EAW10836.1"/>
    <property type="molecule type" value="Genomic_DNA"/>
</dbReference>
<organism evidence="1 2">
    <name type="scientific">Aspergillus clavatus (strain ATCC 1007 / CBS 513.65 / DSM 816 / NCTC 3887 / NRRL 1 / QM 1276 / 107)</name>
    <dbReference type="NCBI Taxonomy" id="344612"/>
    <lineage>
        <taxon>Eukaryota</taxon>
        <taxon>Fungi</taxon>
        <taxon>Dikarya</taxon>
        <taxon>Ascomycota</taxon>
        <taxon>Pezizomycotina</taxon>
        <taxon>Eurotiomycetes</taxon>
        <taxon>Eurotiomycetidae</taxon>
        <taxon>Eurotiales</taxon>
        <taxon>Aspergillaceae</taxon>
        <taxon>Aspergillus</taxon>
        <taxon>Aspergillus subgen. Fumigati</taxon>
    </lineage>
</organism>
<dbReference type="Proteomes" id="UP000006701">
    <property type="component" value="Unassembled WGS sequence"/>
</dbReference>
<evidence type="ECO:0000313" key="2">
    <source>
        <dbReference type="Proteomes" id="UP000006701"/>
    </source>
</evidence>
<name>A1CIY1_ASPCL</name>
<evidence type="ECO:0000313" key="1">
    <source>
        <dbReference type="EMBL" id="EAW10836.1"/>
    </source>
</evidence>
<sequence length="509" mass="56633">MGHTTSRESLPEFLPPVQTRDAEELEERFEARLAKFYLSDAQQEWLCTIFHIFCTESNGIRFWTVDDLVKFIIGTFIPDLEPWVAEAAPILHRCLLRLGSFPYHNDAQTILSLEVLRTGMIILLRLDSDKLLGRDEGRDVASLLYPEGLNAAHRILLFQSMREQPEAASSGHRGNENDFHLQKALDLITYGNFQRDSQFPTAVTRGPEYPPANHFPSSSSNSTSGVIPVDEFRPLLRLMLITQLYVAGIEPYQFVTCSSQVETATDCLLAALISTMDAEPSIPCSTFDKCLEQSMQNLFLGLPRVLGPLHSVKPFPSDTLPVSVPEVQKTLRELFKPSIYTQPPSEGLILNLPLLSQLSIALPPDFPIEKPRALYSSNQIDVGKVKTSLETDNLARILLVKGKAGEESLAFGVYLPKHPAPDSLPTSCVMVQLSPLHRAFHDAAEDTKVQFQDSLQIQISLAHAYLSLDGSSSTGKFAVKGTDIQLMFQIDALEVLGFEGDFVRVDTFE</sequence>
<reference evidence="1 2" key="1">
    <citation type="journal article" date="2008" name="PLoS Genet.">
        <title>Genomic islands in the pathogenic filamentous fungus Aspergillus fumigatus.</title>
        <authorList>
            <person name="Fedorova N.D."/>
            <person name="Khaldi N."/>
            <person name="Joardar V.S."/>
            <person name="Maiti R."/>
            <person name="Amedeo P."/>
            <person name="Anderson M.J."/>
            <person name="Crabtree J."/>
            <person name="Silva J.C."/>
            <person name="Badger J.H."/>
            <person name="Albarraq A."/>
            <person name="Angiuoli S."/>
            <person name="Bussey H."/>
            <person name="Bowyer P."/>
            <person name="Cotty P.J."/>
            <person name="Dyer P.S."/>
            <person name="Egan A."/>
            <person name="Galens K."/>
            <person name="Fraser-Liggett C.M."/>
            <person name="Haas B.J."/>
            <person name="Inman J.M."/>
            <person name="Kent R."/>
            <person name="Lemieux S."/>
            <person name="Malavazi I."/>
            <person name="Orvis J."/>
            <person name="Roemer T."/>
            <person name="Ronning C.M."/>
            <person name="Sundaram J.P."/>
            <person name="Sutton G."/>
            <person name="Turner G."/>
            <person name="Venter J.C."/>
            <person name="White O.R."/>
            <person name="Whitty B.R."/>
            <person name="Youngman P."/>
            <person name="Wolfe K.H."/>
            <person name="Goldman G.H."/>
            <person name="Wortman J.R."/>
            <person name="Jiang B."/>
            <person name="Denning D.W."/>
            <person name="Nierman W.C."/>
        </authorList>
    </citation>
    <scope>NUCLEOTIDE SEQUENCE [LARGE SCALE GENOMIC DNA]</scope>
    <source>
        <strain evidence="2">ATCC 1007 / CBS 513.65 / DSM 816 / NCTC 3887 / NRRL 1</strain>
    </source>
</reference>
<protein>
    <recommendedName>
        <fullName evidence="3">TLDc domain-containing protein</fullName>
    </recommendedName>
</protein>